<dbReference type="EMBL" id="JACVVK020000121">
    <property type="protein sequence ID" value="KAK7490937.1"/>
    <property type="molecule type" value="Genomic_DNA"/>
</dbReference>
<dbReference type="InterPro" id="IPR001283">
    <property type="entry name" value="CRISP-related"/>
</dbReference>
<evidence type="ECO:0000313" key="3">
    <source>
        <dbReference type="EMBL" id="KAK7490937.1"/>
    </source>
</evidence>
<evidence type="ECO:0000259" key="2">
    <source>
        <dbReference type="SMART" id="SM00198"/>
    </source>
</evidence>
<sequence length="725" mass="79656">GSWERRHPARSSEKWRKFPGPYFWCRTTDNRKGSGCAFRSLPGTLRQHGVNLAVQETARKVKVIGDALEFATEAIQLITAAPKRQSLGIFAVTENLSCSLQSKQTTCEGATKAAELCLKNLNKQRLDEAFNRFFEEARKKADANQVDEPRLPRGKRPPKRIDDGASSYRSPDVESYYRQQYFEAIDTVSGASEDRLHKKNFLVARQIEQVLTSGKGLDDTDIPSTYAADVNIKNLKVQLQVLSGALPADKTVTVESVVNVLRQSRGQHQSLTTQSIGRALISLNEDQILWFTDLCLMVTPRAGMRRSSDVNVQMTSNGVQPRSMNTCSPEYKEIPGHTMCMRDDARVTREGVTSQEKETILRLHNEARGSVQPSATDLTTLVWNEELARVAQKWAKQCKMGHDKERSVPDLGMNVGQNVAGGYRTWEAAIAGWHDEVKMYVFGREPDSYLGNGGWMKIGHYTQMVQNSTHLVGCGFASCRGSKFGRYYVCNYAAAQTNLAIPYTRGPRCSACPNSCRDGLCDCGGRVCLNGGTLDPNTCTCSCPPVYTGDDCSQVNCPNEDPFFCGRDILARDCNTYYNVPHMCPYMCGVCTGGSSDHVISVGNGGSNAAPQQVFTSSFGCKYDGQRATPAECKGYGDKGADKQFCASQGGEFTCNECSLYYNIKRDYCPVMCGLCDPPCGGKTCHNGGRLDTDTCTCECKAPFGGDSCERGEISHGHLHAINPG</sequence>
<dbReference type="Pfam" id="PF00188">
    <property type="entry name" value="CAP"/>
    <property type="match status" value="1"/>
</dbReference>
<feature type="compositionally biased region" description="Basic and acidic residues" evidence="1">
    <location>
        <begin position="141"/>
        <end position="151"/>
    </location>
</feature>
<dbReference type="InterPro" id="IPR035940">
    <property type="entry name" value="CAP_sf"/>
</dbReference>
<feature type="domain" description="SCP" evidence="2">
    <location>
        <begin position="355"/>
        <end position="500"/>
    </location>
</feature>
<organism evidence="3 4">
    <name type="scientific">Batillaria attramentaria</name>
    <dbReference type="NCBI Taxonomy" id="370345"/>
    <lineage>
        <taxon>Eukaryota</taxon>
        <taxon>Metazoa</taxon>
        <taxon>Spiralia</taxon>
        <taxon>Lophotrochozoa</taxon>
        <taxon>Mollusca</taxon>
        <taxon>Gastropoda</taxon>
        <taxon>Caenogastropoda</taxon>
        <taxon>Sorbeoconcha</taxon>
        <taxon>Cerithioidea</taxon>
        <taxon>Batillariidae</taxon>
        <taxon>Batillaria</taxon>
    </lineage>
</organism>
<dbReference type="SMART" id="SM00198">
    <property type="entry name" value="SCP"/>
    <property type="match status" value="1"/>
</dbReference>
<dbReference type="PANTHER" id="PTHR10334">
    <property type="entry name" value="CYSTEINE-RICH SECRETORY PROTEIN-RELATED"/>
    <property type="match status" value="1"/>
</dbReference>
<dbReference type="InterPro" id="IPR002413">
    <property type="entry name" value="V5_allergen-like"/>
</dbReference>
<dbReference type="Gene3D" id="3.40.33.10">
    <property type="entry name" value="CAP"/>
    <property type="match status" value="1"/>
</dbReference>
<comment type="caution">
    <text evidence="3">The sequence shown here is derived from an EMBL/GenBank/DDBJ whole genome shotgun (WGS) entry which is preliminary data.</text>
</comment>
<dbReference type="PRINTS" id="PR00837">
    <property type="entry name" value="V5TPXLIKE"/>
</dbReference>
<gene>
    <name evidence="3" type="ORF">BaRGS_00017809</name>
</gene>
<protein>
    <recommendedName>
        <fullName evidence="2">SCP domain-containing protein</fullName>
    </recommendedName>
</protein>
<dbReference type="PRINTS" id="PR00838">
    <property type="entry name" value="V5ALLERGEN"/>
</dbReference>
<dbReference type="SUPFAM" id="SSF55797">
    <property type="entry name" value="PR-1-like"/>
    <property type="match status" value="1"/>
</dbReference>
<accession>A0ABD0KUR5</accession>
<name>A0ABD0KUR5_9CAEN</name>
<feature type="non-terminal residue" evidence="3">
    <location>
        <position position="1"/>
    </location>
</feature>
<dbReference type="InterPro" id="IPR014044">
    <property type="entry name" value="CAP_dom"/>
</dbReference>
<feature type="region of interest" description="Disordered" evidence="1">
    <location>
        <begin position="141"/>
        <end position="170"/>
    </location>
</feature>
<reference evidence="3 4" key="1">
    <citation type="journal article" date="2023" name="Sci. Data">
        <title>Genome assembly of the Korean intertidal mud-creeper Batillaria attramentaria.</title>
        <authorList>
            <person name="Patra A.K."/>
            <person name="Ho P.T."/>
            <person name="Jun S."/>
            <person name="Lee S.J."/>
            <person name="Kim Y."/>
            <person name="Won Y.J."/>
        </authorList>
    </citation>
    <scope>NUCLEOTIDE SEQUENCE [LARGE SCALE GENOMIC DNA]</scope>
    <source>
        <strain evidence="3">Wonlab-2016</strain>
    </source>
</reference>
<dbReference type="AlphaFoldDB" id="A0ABD0KUR5"/>
<proteinExistence type="predicted"/>
<evidence type="ECO:0000256" key="1">
    <source>
        <dbReference type="SAM" id="MobiDB-lite"/>
    </source>
</evidence>
<evidence type="ECO:0000313" key="4">
    <source>
        <dbReference type="Proteomes" id="UP001519460"/>
    </source>
</evidence>
<dbReference type="Proteomes" id="UP001519460">
    <property type="component" value="Unassembled WGS sequence"/>
</dbReference>
<keyword evidence="4" id="KW-1185">Reference proteome</keyword>